<protein>
    <submittedName>
        <fullName evidence="2">Glycoside hydrolase family 25 protein</fullName>
    </submittedName>
</protein>
<gene>
    <name evidence="2" type="ORF">J5W02_05700</name>
</gene>
<dbReference type="Gene3D" id="3.20.20.80">
    <property type="entry name" value="Glycosidases"/>
    <property type="match status" value="1"/>
</dbReference>
<dbReference type="EMBL" id="JAGFNZ010000002">
    <property type="protein sequence ID" value="MBW7572303.1"/>
    <property type="molecule type" value="Genomic_DNA"/>
</dbReference>
<dbReference type="PROSITE" id="PS51904">
    <property type="entry name" value="GLYCOSYL_HYDROL_F25_2"/>
    <property type="match status" value="1"/>
</dbReference>
<dbReference type="InterPro" id="IPR002053">
    <property type="entry name" value="Glyco_hydro_25"/>
</dbReference>
<evidence type="ECO:0000313" key="3">
    <source>
        <dbReference type="Proteomes" id="UP000719942"/>
    </source>
</evidence>
<dbReference type="RefSeq" id="WP_219964712.1">
    <property type="nucleotide sequence ID" value="NZ_JAGFNZ010000002.1"/>
</dbReference>
<evidence type="ECO:0000313" key="2">
    <source>
        <dbReference type="EMBL" id="MBW7572303.1"/>
    </source>
</evidence>
<proteinExistence type="inferred from homology"/>
<organism evidence="2 3">
    <name type="scientific">Caproiciproducens faecalis</name>
    <dbReference type="NCBI Taxonomy" id="2820301"/>
    <lineage>
        <taxon>Bacteria</taxon>
        <taxon>Bacillati</taxon>
        <taxon>Bacillota</taxon>
        <taxon>Clostridia</taxon>
        <taxon>Eubacteriales</taxon>
        <taxon>Acutalibacteraceae</taxon>
        <taxon>Caproiciproducens</taxon>
    </lineage>
</organism>
<dbReference type="GO" id="GO:0016787">
    <property type="term" value="F:hydrolase activity"/>
    <property type="evidence" value="ECO:0007669"/>
    <property type="project" value="UniProtKB-KW"/>
</dbReference>
<dbReference type="SUPFAM" id="SSF51445">
    <property type="entry name" value="(Trans)glycosidases"/>
    <property type="match status" value="1"/>
</dbReference>
<comment type="similarity">
    <text evidence="1">Belongs to the glycosyl hydrolase 25 family.</text>
</comment>
<keyword evidence="2" id="KW-0378">Hydrolase</keyword>
<dbReference type="Pfam" id="PF01183">
    <property type="entry name" value="Glyco_hydro_25"/>
    <property type="match status" value="1"/>
</dbReference>
<accession>A0ABS7DM63</accession>
<reference evidence="2 3" key="1">
    <citation type="submission" date="2021-03" db="EMBL/GenBank/DDBJ databases">
        <title>Caproiciproducens sp. nov. isolated from feces of cow.</title>
        <authorList>
            <person name="Choi J.-Y."/>
        </authorList>
    </citation>
    <scope>NUCLEOTIDE SEQUENCE [LARGE SCALE GENOMIC DNA]</scope>
    <source>
        <strain evidence="2 3">AGMB10547</strain>
    </source>
</reference>
<keyword evidence="3" id="KW-1185">Reference proteome</keyword>
<dbReference type="PANTHER" id="PTHR34135:SF2">
    <property type="entry name" value="LYSOZYME"/>
    <property type="match status" value="1"/>
</dbReference>
<dbReference type="Proteomes" id="UP000719942">
    <property type="component" value="Unassembled WGS sequence"/>
</dbReference>
<dbReference type="CDD" id="cd06414">
    <property type="entry name" value="GH25_LytC-like"/>
    <property type="match status" value="1"/>
</dbReference>
<name>A0ABS7DM63_9FIRM</name>
<dbReference type="PANTHER" id="PTHR34135">
    <property type="entry name" value="LYSOZYME"/>
    <property type="match status" value="1"/>
</dbReference>
<dbReference type="InterPro" id="IPR017853">
    <property type="entry name" value="GH"/>
</dbReference>
<evidence type="ECO:0000256" key="1">
    <source>
        <dbReference type="ARBA" id="ARBA00010646"/>
    </source>
</evidence>
<comment type="caution">
    <text evidence="2">The sequence shown here is derived from an EMBL/GenBank/DDBJ whole genome shotgun (WGS) entry which is preliminary data.</text>
</comment>
<sequence>MKGIDVSKHNGTIDWGRVAASGIEFAMIRAGYGNLISQKDPKFEENVRGALSHSVHAGAYWFSYAVSVADAQAEAEICKKVLAPYKGKLDFPIMFDYEYESIRYANENGVSPDNAQVDGMIRAFLERMKADGWYVGVYTNNDFIRTGRVSAATVKAYDVWLADYSGEPDYPCAIRQTSSTGRVPGIGGSVDLDESFKDYPTVIPGGGYNGYPKPVSTIVAIDTTMDISYAHGTYYLVKTTSAQPVTVTAGTGGVATIVPFPRTGNDQLFAVVAVGQPGQETGIYTAAPGEKPLRRFKFKIQ</sequence>